<dbReference type="Gene3D" id="3.40.50.620">
    <property type="entry name" value="HUPs"/>
    <property type="match status" value="1"/>
</dbReference>
<dbReference type="CDD" id="cd00293">
    <property type="entry name" value="USP-like"/>
    <property type="match status" value="1"/>
</dbReference>
<dbReference type="AlphaFoldDB" id="A0A0F9BID4"/>
<feature type="domain" description="UspA" evidence="3">
    <location>
        <begin position="2"/>
        <end position="130"/>
    </location>
</feature>
<dbReference type="PANTHER" id="PTHR46268">
    <property type="entry name" value="STRESS RESPONSE PROTEIN NHAX"/>
    <property type="match status" value="1"/>
</dbReference>
<reference evidence="4" key="1">
    <citation type="journal article" date="2015" name="Nature">
        <title>Complex archaea that bridge the gap between prokaryotes and eukaryotes.</title>
        <authorList>
            <person name="Spang A."/>
            <person name="Saw J.H."/>
            <person name="Jorgensen S.L."/>
            <person name="Zaremba-Niedzwiedzka K."/>
            <person name="Martijn J."/>
            <person name="Lind A.E."/>
            <person name="van Eijk R."/>
            <person name="Schleper C."/>
            <person name="Guy L."/>
            <person name="Ettema T.J."/>
        </authorList>
    </citation>
    <scope>NUCLEOTIDE SEQUENCE</scope>
</reference>
<feature type="coiled-coil region" evidence="2">
    <location>
        <begin position="38"/>
        <end position="65"/>
    </location>
</feature>
<comment type="caution">
    <text evidence="4">The sequence shown here is derived from an EMBL/GenBank/DDBJ whole genome shotgun (WGS) entry which is preliminary data.</text>
</comment>
<keyword evidence="2" id="KW-0175">Coiled coil</keyword>
<accession>A0A0F9BID4</accession>
<evidence type="ECO:0000256" key="2">
    <source>
        <dbReference type="SAM" id="Coils"/>
    </source>
</evidence>
<protein>
    <recommendedName>
        <fullName evidence="3">UspA domain-containing protein</fullName>
    </recommendedName>
</protein>
<gene>
    <name evidence="4" type="ORF">LCGC14_2443520</name>
</gene>
<organism evidence="4">
    <name type="scientific">marine sediment metagenome</name>
    <dbReference type="NCBI Taxonomy" id="412755"/>
    <lineage>
        <taxon>unclassified sequences</taxon>
        <taxon>metagenomes</taxon>
        <taxon>ecological metagenomes</taxon>
    </lineage>
</organism>
<dbReference type="Pfam" id="PF00582">
    <property type="entry name" value="Usp"/>
    <property type="match status" value="1"/>
</dbReference>
<dbReference type="PANTHER" id="PTHR46268:SF6">
    <property type="entry name" value="UNIVERSAL STRESS PROTEIN UP12"/>
    <property type="match status" value="1"/>
</dbReference>
<dbReference type="PRINTS" id="PR01438">
    <property type="entry name" value="UNVRSLSTRESS"/>
</dbReference>
<sequence>MKIMVGFDGSISSSDALRVAEQHAKAFEGRIELVTSMEKGTEVQREEIEEAEKDLEKEKKRLEAEGIPCQTHLLIRGLSPGEDLIEFAEENEVEEIVIGIRKKSKVGKLIFGSTAQFIILTAGCPVVTVK</sequence>
<dbReference type="InterPro" id="IPR006015">
    <property type="entry name" value="Universal_stress_UspA"/>
</dbReference>
<evidence type="ECO:0000256" key="1">
    <source>
        <dbReference type="ARBA" id="ARBA00008791"/>
    </source>
</evidence>
<dbReference type="EMBL" id="LAZR01037657">
    <property type="protein sequence ID" value="KKL21629.1"/>
    <property type="molecule type" value="Genomic_DNA"/>
</dbReference>
<comment type="similarity">
    <text evidence="1">Belongs to the universal stress protein A family.</text>
</comment>
<name>A0A0F9BID4_9ZZZZ</name>
<proteinExistence type="inferred from homology"/>
<dbReference type="SUPFAM" id="SSF52402">
    <property type="entry name" value="Adenine nucleotide alpha hydrolases-like"/>
    <property type="match status" value="1"/>
</dbReference>
<evidence type="ECO:0000259" key="3">
    <source>
        <dbReference type="Pfam" id="PF00582"/>
    </source>
</evidence>
<dbReference type="InterPro" id="IPR006016">
    <property type="entry name" value="UspA"/>
</dbReference>
<evidence type="ECO:0000313" key="4">
    <source>
        <dbReference type="EMBL" id="KKL21629.1"/>
    </source>
</evidence>
<dbReference type="InterPro" id="IPR014729">
    <property type="entry name" value="Rossmann-like_a/b/a_fold"/>
</dbReference>